<dbReference type="InterPro" id="IPR018948">
    <property type="entry name" value="GTP-bd_TrmE_N"/>
</dbReference>
<comment type="function">
    <text evidence="7">Exhibits a very high intrinsic GTPase hydrolysis rate. Involved in the addition of a carboxymethylaminomethyl (cmnm) group at the wobble position (U34) of certain tRNAs, forming tRNA-cmnm(5)s(2)U34.</text>
</comment>
<dbReference type="GO" id="GO:0046872">
    <property type="term" value="F:metal ion binding"/>
    <property type="evidence" value="ECO:0007669"/>
    <property type="project" value="UniProtKB-KW"/>
</dbReference>
<evidence type="ECO:0000256" key="4">
    <source>
        <dbReference type="ARBA" id="ARBA00022842"/>
    </source>
</evidence>
<keyword evidence="7" id="KW-0378">Hydrolase</keyword>
<feature type="binding site" evidence="7">
    <location>
        <begin position="299"/>
        <end position="302"/>
    </location>
    <ligand>
        <name>GTP</name>
        <dbReference type="ChEBI" id="CHEBI:37565"/>
    </ligand>
</feature>
<dbReference type="Pfam" id="PF12631">
    <property type="entry name" value="MnmE_helical"/>
    <property type="match status" value="1"/>
</dbReference>
<dbReference type="InterPro" id="IPR031168">
    <property type="entry name" value="G_TrmE"/>
</dbReference>
<dbReference type="EMBL" id="FORI01000001">
    <property type="protein sequence ID" value="SFI43585.1"/>
    <property type="molecule type" value="Genomic_DNA"/>
</dbReference>
<keyword evidence="5 7" id="KW-0630">Potassium</keyword>
<evidence type="ECO:0000256" key="5">
    <source>
        <dbReference type="ARBA" id="ARBA00022958"/>
    </source>
</evidence>
<organism evidence="10 11">
    <name type="scientific">Treponema bryantii</name>
    <dbReference type="NCBI Taxonomy" id="163"/>
    <lineage>
        <taxon>Bacteria</taxon>
        <taxon>Pseudomonadati</taxon>
        <taxon>Spirochaetota</taxon>
        <taxon>Spirochaetia</taxon>
        <taxon>Spirochaetales</taxon>
        <taxon>Treponemataceae</taxon>
        <taxon>Treponema</taxon>
    </lineage>
</organism>
<feature type="binding site" evidence="7">
    <location>
        <position position="274"/>
    </location>
    <ligand>
        <name>K(+)</name>
        <dbReference type="ChEBI" id="CHEBI:29103"/>
    </ligand>
</feature>
<evidence type="ECO:0000256" key="7">
    <source>
        <dbReference type="HAMAP-Rule" id="MF_00379"/>
    </source>
</evidence>
<gene>
    <name evidence="7" type="primary">mnmE</name>
    <name evidence="7" type="synonym">trmE</name>
    <name evidence="10" type="ORF">SAMN04487775_101362</name>
</gene>
<dbReference type="InterPro" id="IPR027266">
    <property type="entry name" value="TrmE/GcvT-like"/>
</dbReference>
<dbReference type="PANTHER" id="PTHR42714:SF2">
    <property type="entry name" value="TRNA MODIFICATION GTPASE GTPBP3, MITOCHONDRIAL"/>
    <property type="match status" value="1"/>
</dbReference>
<accession>A0A1I3I6E4</accession>
<dbReference type="CDD" id="cd04164">
    <property type="entry name" value="trmE"/>
    <property type="match status" value="1"/>
</dbReference>
<feature type="binding site" evidence="7">
    <location>
        <begin position="274"/>
        <end position="280"/>
    </location>
    <ligand>
        <name>GTP</name>
        <dbReference type="ChEBI" id="CHEBI:37565"/>
    </ligand>
</feature>
<keyword evidence="11" id="KW-1185">Reference proteome</keyword>
<dbReference type="Gene3D" id="1.20.120.430">
    <property type="entry name" value="tRNA modification GTPase MnmE domain 2"/>
    <property type="match status" value="1"/>
</dbReference>
<proteinExistence type="inferred from homology"/>
<keyword evidence="7" id="KW-0479">Metal-binding</keyword>
<comment type="cofactor">
    <cofactor evidence="7">
        <name>K(+)</name>
        <dbReference type="ChEBI" id="CHEBI:29103"/>
    </cofactor>
    <text evidence="7">Binds 1 potassium ion per subunit.</text>
</comment>
<name>A0A1I3I6E4_9SPIR</name>
<dbReference type="PANTHER" id="PTHR42714">
    <property type="entry name" value="TRNA MODIFICATION GTPASE GTPBP3"/>
    <property type="match status" value="1"/>
</dbReference>
<dbReference type="GO" id="GO:0005525">
    <property type="term" value="F:GTP binding"/>
    <property type="evidence" value="ECO:0007669"/>
    <property type="project" value="UniProtKB-UniRule"/>
</dbReference>
<dbReference type="HAMAP" id="MF_00379">
    <property type="entry name" value="GTPase_MnmE"/>
    <property type="match status" value="1"/>
</dbReference>
<evidence type="ECO:0000259" key="9">
    <source>
        <dbReference type="PROSITE" id="PS51709"/>
    </source>
</evidence>
<dbReference type="InterPro" id="IPR027417">
    <property type="entry name" value="P-loop_NTPase"/>
</dbReference>
<feature type="binding site" evidence="7">
    <location>
        <position position="280"/>
    </location>
    <ligand>
        <name>Mg(2+)</name>
        <dbReference type="ChEBI" id="CHEBI:18420"/>
    </ligand>
</feature>
<dbReference type="PROSITE" id="PS51709">
    <property type="entry name" value="G_TRME"/>
    <property type="match status" value="1"/>
</dbReference>
<comment type="subunit">
    <text evidence="7">Homodimer. Heterotetramer of two MnmE and two MnmG subunits.</text>
</comment>
<feature type="binding site" evidence="7">
    <location>
        <position position="255"/>
    </location>
    <ligand>
        <name>K(+)</name>
        <dbReference type="ChEBI" id="CHEBI:29103"/>
    </ligand>
</feature>
<dbReference type="InterPro" id="IPR027368">
    <property type="entry name" value="MnmE_dom2"/>
</dbReference>
<feature type="binding site" evidence="7">
    <location>
        <position position="150"/>
    </location>
    <ligand>
        <name>(6S)-5-formyl-5,6,7,8-tetrahydrofolate</name>
        <dbReference type="ChEBI" id="CHEBI:57457"/>
    </ligand>
</feature>
<feature type="binding site" evidence="7">
    <location>
        <position position="495"/>
    </location>
    <ligand>
        <name>(6S)-5-formyl-5,6,7,8-tetrahydrofolate</name>
        <dbReference type="ChEBI" id="CHEBI:57457"/>
    </ligand>
</feature>
<evidence type="ECO:0000256" key="8">
    <source>
        <dbReference type="RuleBase" id="RU003313"/>
    </source>
</evidence>
<dbReference type="InterPro" id="IPR025867">
    <property type="entry name" value="MnmE_helical"/>
</dbReference>
<dbReference type="Gene3D" id="3.30.1360.120">
    <property type="entry name" value="Probable tRNA modification gtpase trme, domain 1"/>
    <property type="match status" value="1"/>
</dbReference>
<evidence type="ECO:0000256" key="3">
    <source>
        <dbReference type="ARBA" id="ARBA00022741"/>
    </source>
</evidence>
<dbReference type="Pfam" id="PF01926">
    <property type="entry name" value="MMR_HSR1"/>
    <property type="match status" value="1"/>
</dbReference>
<evidence type="ECO:0000256" key="2">
    <source>
        <dbReference type="ARBA" id="ARBA00022694"/>
    </source>
</evidence>
<dbReference type="NCBIfam" id="TIGR00450">
    <property type="entry name" value="mnmE_trmE_thdF"/>
    <property type="match status" value="1"/>
</dbReference>
<dbReference type="Gene3D" id="3.40.50.300">
    <property type="entry name" value="P-loop containing nucleotide triphosphate hydrolases"/>
    <property type="match status" value="1"/>
</dbReference>
<dbReference type="RefSeq" id="WP_074929947.1">
    <property type="nucleotide sequence ID" value="NZ_FORI01000001.1"/>
</dbReference>
<dbReference type="NCBIfam" id="TIGR00231">
    <property type="entry name" value="small_GTP"/>
    <property type="match status" value="1"/>
</dbReference>
<dbReference type="GO" id="GO:0002098">
    <property type="term" value="P:tRNA wobble uridine modification"/>
    <property type="evidence" value="ECO:0007669"/>
    <property type="project" value="TreeGrafter"/>
</dbReference>
<dbReference type="Proteomes" id="UP000182737">
    <property type="component" value="Unassembled WGS sequence"/>
</dbReference>
<comment type="caution">
    <text evidence="7">Lacks conserved residue(s) required for the propagation of feature annotation.</text>
</comment>
<dbReference type="InterPro" id="IPR005225">
    <property type="entry name" value="Small_GTP-bd"/>
</dbReference>
<sequence length="495" mass="53186">MTPNQYTPEEPISSIATALAPAALGIVRVSGKGCIELVSKVFSRPKALLEAAGNTLVYGWIQSPVVAVPEPVEGVETTGVEVPEGEVSKIDEVMLAVYRAPKSFTGEDMVEIFCHGGPAVVTAIQNLMLKIGFRQANRGEYTFRAFINGKTDLTKAEAVKEIIDSHTDASRSHAAGRLAGSLFAEIDDIKKLIIDTLAAIEVEIEYPEDEETIADSFDREDIEMAARRLRALADSWRGEKLYQDGARVVLAGRTNAGKSSLFNAILKEERAIVSDIEGTTRDWLESWASINGIPVRLFDTAGLRETSDVIEAQGVEISRNLVHDADVVLYLVDGTQGLNDEDRQFIENCQEPLILVFTKSDKAGGTTEKAGHAELGSASQDRPRNKFGVTENSIHISSKTGAGLSDLFSKITAILTAGLSTERTQAGLGSARQKEAVSAALESVEHALISADDNYTLDAVVQDLEDALDSLGEVTGDVTPDDVLGSIFANFCVGK</sequence>
<comment type="subcellular location">
    <subcellularLocation>
        <location evidence="7">Cytoplasm</location>
    </subcellularLocation>
</comment>
<evidence type="ECO:0000256" key="1">
    <source>
        <dbReference type="ARBA" id="ARBA00011043"/>
    </source>
</evidence>
<keyword evidence="7" id="KW-0963">Cytoplasm</keyword>
<feature type="binding site" evidence="7">
    <location>
        <position position="279"/>
    </location>
    <ligand>
        <name>K(+)</name>
        <dbReference type="ChEBI" id="CHEBI:29103"/>
    </ligand>
</feature>
<feature type="binding site" evidence="7">
    <location>
        <begin position="255"/>
        <end position="260"/>
    </location>
    <ligand>
        <name>GTP</name>
        <dbReference type="ChEBI" id="CHEBI:37565"/>
    </ligand>
</feature>
<dbReference type="GO" id="GO:0030488">
    <property type="term" value="P:tRNA methylation"/>
    <property type="evidence" value="ECO:0007669"/>
    <property type="project" value="TreeGrafter"/>
</dbReference>
<dbReference type="AlphaFoldDB" id="A0A1I3I6E4"/>
<reference evidence="11" key="1">
    <citation type="submission" date="2016-10" db="EMBL/GenBank/DDBJ databases">
        <authorList>
            <person name="Varghese N."/>
            <person name="Submissions S."/>
        </authorList>
    </citation>
    <scope>NUCLEOTIDE SEQUENCE [LARGE SCALE GENOMIC DNA]</scope>
    <source>
        <strain evidence="11">XBD1002</strain>
    </source>
</reference>
<dbReference type="GO" id="GO:0003924">
    <property type="term" value="F:GTPase activity"/>
    <property type="evidence" value="ECO:0007669"/>
    <property type="project" value="UniProtKB-UniRule"/>
</dbReference>
<evidence type="ECO:0000256" key="6">
    <source>
        <dbReference type="ARBA" id="ARBA00023134"/>
    </source>
</evidence>
<evidence type="ECO:0000313" key="10">
    <source>
        <dbReference type="EMBL" id="SFI43585.1"/>
    </source>
</evidence>
<dbReference type="EC" id="3.6.-.-" evidence="7"/>
<keyword evidence="3 7" id="KW-0547">Nucleotide-binding</keyword>
<keyword evidence="2 7" id="KW-0819">tRNA processing</keyword>
<feature type="binding site" evidence="7">
    <location>
        <position position="259"/>
    </location>
    <ligand>
        <name>Mg(2+)</name>
        <dbReference type="ChEBI" id="CHEBI:18420"/>
    </ligand>
</feature>
<feature type="binding site" evidence="7">
    <location>
        <position position="111"/>
    </location>
    <ligand>
        <name>(6S)-5-formyl-5,6,7,8-tetrahydrofolate</name>
        <dbReference type="ChEBI" id="CHEBI:57457"/>
    </ligand>
</feature>
<protein>
    <recommendedName>
        <fullName evidence="7">tRNA modification GTPase MnmE</fullName>
        <ecNumber evidence="7">3.6.-.-</ecNumber>
    </recommendedName>
</protein>
<dbReference type="InterPro" id="IPR004520">
    <property type="entry name" value="GTPase_MnmE"/>
</dbReference>
<feature type="binding site" evidence="7">
    <location>
        <position position="276"/>
    </location>
    <ligand>
        <name>K(+)</name>
        <dbReference type="ChEBI" id="CHEBI:29103"/>
    </ligand>
</feature>
<evidence type="ECO:0000313" key="11">
    <source>
        <dbReference type="Proteomes" id="UP000182737"/>
    </source>
</evidence>
<keyword evidence="4 7" id="KW-0460">Magnesium</keyword>
<comment type="similarity">
    <text evidence="1 7 8">Belongs to the TRAFAC class TrmE-Era-EngA-EngB-Septin-like GTPase superfamily. TrmE GTPase family.</text>
</comment>
<dbReference type="InterPro" id="IPR006073">
    <property type="entry name" value="GTP-bd"/>
</dbReference>
<dbReference type="SUPFAM" id="SSF52540">
    <property type="entry name" value="P-loop containing nucleoside triphosphate hydrolases"/>
    <property type="match status" value="1"/>
</dbReference>
<dbReference type="OrthoDB" id="9805918at2"/>
<keyword evidence="6 7" id="KW-0342">GTP-binding</keyword>
<dbReference type="Pfam" id="PF10396">
    <property type="entry name" value="TrmE_N"/>
    <property type="match status" value="1"/>
</dbReference>
<feature type="domain" description="TrmE-type G" evidence="9">
    <location>
        <begin position="245"/>
        <end position="416"/>
    </location>
</feature>
<dbReference type="CDD" id="cd14858">
    <property type="entry name" value="TrmE_N"/>
    <property type="match status" value="1"/>
</dbReference>
<dbReference type="GO" id="GO:0005829">
    <property type="term" value="C:cytosol"/>
    <property type="evidence" value="ECO:0007669"/>
    <property type="project" value="TreeGrafter"/>
</dbReference>
<feature type="binding site" evidence="7">
    <location>
        <position position="28"/>
    </location>
    <ligand>
        <name>(6S)-5-formyl-5,6,7,8-tetrahydrofolate</name>
        <dbReference type="ChEBI" id="CHEBI:57457"/>
    </ligand>
</feature>